<evidence type="ECO:0000313" key="3">
    <source>
        <dbReference type="EMBL" id="OQX33400.1"/>
    </source>
</evidence>
<dbReference type="GO" id="GO:0035438">
    <property type="term" value="F:cyclic-di-GMP binding"/>
    <property type="evidence" value="ECO:0007669"/>
    <property type="project" value="InterPro"/>
</dbReference>
<keyword evidence="1" id="KW-0175">Coiled coil</keyword>
<accession>A0A657PZ18</accession>
<gene>
    <name evidence="3" type="ORF">B0D84_04675</name>
    <name evidence="4" type="ORF">C3L24_00710</name>
</gene>
<name>A0A657PZ18_9GAMM</name>
<proteinExistence type="predicted"/>
<dbReference type="EMBL" id="MUIE01000300">
    <property type="protein sequence ID" value="OQX33400.1"/>
    <property type="molecule type" value="Genomic_DNA"/>
</dbReference>
<evidence type="ECO:0000313" key="4">
    <source>
        <dbReference type="EMBL" id="PUE05655.1"/>
    </source>
</evidence>
<dbReference type="AlphaFoldDB" id="A0A657PZ18"/>
<dbReference type="Pfam" id="PF07238">
    <property type="entry name" value="PilZ"/>
    <property type="match status" value="1"/>
</dbReference>
<reference evidence="4 6" key="2">
    <citation type="submission" date="2018-01" db="EMBL/GenBank/DDBJ databases">
        <title>Novel co-symbiosis in the lucinid bivalve Phacoides pectinatus.</title>
        <authorList>
            <person name="Lim S.J."/>
            <person name="Davis B.G."/>
            <person name="Gill D.E."/>
            <person name="Engel A.S."/>
            <person name="Anderson L.C."/>
            <person name="Campbell B.J."/>
        </authorList>
    </citation>
    <scope>NUCLEOTIDE SEQUENCE [LARGE SCALE GENOMIC DNA]</scope>
    <source>
        <strain evidence="4">N3_P5</strain>
    </source>
</reference>
<dbReference type="Gene3D" id="2.40.10.220">
    <property type="entry name" value="predicted glycosyltransferase like domains"/>
    <property type="match status" value="1"/>
</dbReference>
<dbReference type="EMBL" id="PQCO01000053">
    <property type="protein sequence ID" value="PUE05655.1"/>
    <property type="molecule type" value="Genomic_DNA"/>
</dbReference>
<dbReference type="InterPro" id="IPR009875">
    <property type="entry name" value="PilZ_domain"/>
</dbReference>
<evidence type="ECO:0000313" key="5">
    <source>
        <dbReference type="Proteomes" id="UP000243361"/>
    </source>
</evidence>
<protein>
    <recommendedName>
        <fullName evidence="2">PilZ domain-containing protein</fullName>
    </recommendedName>
</protein>
<sequence length="217" mass="24433">MSADEANSEANPERRRFFRIDDAVSLTYDLVPSDQLQARLERMQGDQERDFTVMSDIAAVTQEMAGIVHKLELDEPDIAKYLKALDRKINILGRAFLLHSGQISPHQAHAVNLSASGMAFEAADAFAPGDLLELRLVLMGSFTGILILARVVECCEITQTTEGDRYALRVDFTHLRDTDRDILISHIVRRQSDQLRRRREALEEAEDQVETSPELPG</sequence>
<feature type="domain" description="PilZ" evidence="2">
    <location>
        <begin position="90"/>
        <end position="187"/>
    </location>
</feature>
<organism evidence="4 6">
    <name type="scientific">Candidatus Sedimenticola endophacoides</name>
    <dbReference type="NCBI Taxonomy" id="2548426"/>
    <lineage>
        <taxon>Bacteria</taxon>
        <taxon>Pseudomonadati</taxon>
        <taxon>Pseudomonadota</taxon>
        <taxon>Gammaproteobacteria</taxon>
        <taxon>Chromatiales</taxon>
        <taxon>Sedimenticolaceae</taxon>
        <taxon>Sedimenticola</taxon>
    </lineage>
</organism>
<feature type="coiled-coil region" evidence="1">
    <location>
        <begin position="185"/>
        <end position="212"/>
    </location>
</feature>
<evidence type="ECO:0000259" key="2">
    <source>
        <dbReference type="Pfam" id="PF07238"/>
    </source>
</evidence>
<evidence type="ECO:0000256" key="1">
    <source>
        <dbReference type="SAM" id="Coils"/>
    </source>
</evidence>
<evidence type="ECO:0000313" key="6">
    <source>
        <dbReference type="Proteomes" id="UP000250928"/>
    </source>
</evidence>
<dbReference type="Proteomes" id="UP000250928">
    <property type="component" value="Unassembled WGS sequence"/>
</dbReference>
<dbReference type="Proteomes" id="UP000243361">
    <property type="component" value="Unassembled WGS sequence"/>
</dbReference>
<comment type="caution">
    <text evidence="4">The sequence shown here is derived from an EMBL/GenBank/DDBJ whole genome shotgun (WGS) entry which is preliminary data.</text>
</comment>
<keyword evidence="5" id="KW-1185">Reference proteome</keyword>
<reference evidence="3 5" key="1">
    <citation type="submission" date="2017-02" db="EMBL/GenBank/DDBJ databases">
        <title>Novel co-symbiosis in the unique lucinid bivalve Phacoides pectinatus.</title>
        <authorList>
            <person name="Lim S.J."/>
            <person name="Davis B.G."/>
            <person name="Gill D.E."/>
            <person name="Engel A.S."/>
            <person name="Anderson L.C."/>
            <person name="Campbell B.J."/>
        </authorList>
    </citation>
    <scope>NUCLEOTIDE SEQUENCE [LARGE SCALE GENOMIC DNA]</scope>
    <source>
        <strain evidence="3">LUC13016_P6</strain>
    </source>
</reference>